<keyword evidence="2" id="KW-1185">Reference proteome</keyword>
<dbReference type="EMBL" id="JAOYFB010000036">
    <property type="protein sequence ID" value="KAK4021309.1"/>
    <property type="molecule type" value="Genomic_DNA"/>
</dbReference>
<reference evidence="1 2" key="1">
    <citation type="journal article" date="2023" name="Nucleic Acids Res.">
        <title>The hologenome of Daphnia magna reveals possible DNA methylation and microbiome-mediated evolution of the host genome.</title>
        <authorList>
            <person name="Chaturvedi A."/>
            <person name="Li X."/>
            <person name="Dhandapani V."/>
            <person name="Marshall H."/>
            <person name="Kissane S."/>
            <person name="Cuenca-Cambronero M."/>
            <person name="Asole G."/>
            <person name="Calvet F."/>
            <person name="Ruiz-Romero M."/>
            <person name="Marangio P."/>
            <person name="Guigo R."/>
            <person name="Rago D."/>
            <person name="Mirbahai L."/>
            <person name="Eastwood N."/>
            <person name="Colbourne J.K."/>
            <person name="Zhou J."/>
            <person name="Mallon E."/>
            <person name="Orsini L."/>
        </authorList>
    </citation>
    <scope>NUCLEOTIDE SEQUENCE [LARGE SCALE GENOMIC DNA]</scope>
    <source>
        <strain evidence="1">LRV0_1</strain>
    </source>
</reference>
<evidence type="ECO:0008006" key="3">
    <source>
        <dbReference type="Google" id="ProtNLM"/>
    </source>
</evidence>
<dbReference type="Proteomes" id="UP001234178">
    <property type="component" value="Unassembled WGS sequence"/>
</dbReference>
<protein>
    <recommendedName>
        <fullName evidence="3">THAP-type domain-containing protein</fullName>
    </recommendedName>
</protein>
<evidence type="ECO:0000313" key="1">
    <source>
        <dbReference type="EMBL" id="KAK4021309.1"/>
    </source>
</evidence>
<comment type="caution">
    <text evidence="1">The sequence shown here is derived from an EMBL/GenBank/DDBJ whole genome shotgun (WGS) entry which is preliminary data.</text>
</comment>
<name>A0ABR0A8I9_9CRUS</name>
<gene>
    <name evidence="1" type="ORF">OUZ56_003227</name>
</gene>
<evidence type="ECO:0000313" key="2">
    <source>
        <dbReference type="Proteomes" id="UP001234178"/>
    </source>
</evidence>
<accession>A0ABR0A8I9</accession>
<proteinExistence type="predicted"/>
<organism evidence="1 2">
    <name type="scientific">Daphnia magna</name>
    <dbReference type="NCBI Taxonomy" id="35525"/>
    <lineage>
        <taxon>Eukaryota</taxon>
        <taxon>Metazoa</taxon>
        <taxon>Ecdysozoa</taxon>
        <taxon>Arthropoda</taxon>
        <taxon>Crustacea</taxon>
        <taxon>Branchiopoda</taxon>
        <taxon>Diplostraca</taxon>
        <taxon>Cladocera</taxon>
        <taxon>Anomopoda</taxon>
        <taxon>Daphniidae</taxon>
        <taxon>Daphnia</taxon>
    </lineage>
</organism>
<sequence>MRRLVRAVVRGCHLSTVLLRENCASKEVKKSKWDFFSKVNVRSKANSLAAVKTQQKRNKWLAVIDPSNRLDLSCENLVCSKHFVSGTPSDNCEDVDWVPSLLINNADPESDGIIVECNLNNSESNMSNMGKNEHCSDSLDFMKSKILKLKMKCEMLKTDKQ</sequence>